<organism evidence="14 15">
    <name type="scientific">Dasania phycosphaerae</name>
    <dbReference type="NCBI Taxonomy" id="2950436"/>
    <lineage>
        <taxon>Bacteria</taxon>
        <taxon>Pseudomonadati</taxon>
        <taxon>Pseudomonadota</taxon>
        <taxon>Gammaproteobacteria</taxon>
        <taxon>Cellvibrionales</taxon>
        <taxon>Spongiibacteraceae</taxon>
        <taxon>Dasania</taxon>
    </lineage>
</organism>
<dbReference type="FunFam" id="1.20.120.1200:FF:000001">
    <property type="entry name" value="NADH-quinone oxidoreductase subunit J"/>
    <property type="match status" value="1"/>
</dbReference>
<comment type="subcellular location">
    <subcellularLocation>
        <location evidence="1 13">Cell membrane</location>
        <topology evidence="1 13">Multi-pass membrane protein</topology>
    </subcellularLocation>
</comment>
<evidence type="ECO:0000256" key="6">
    <source>
        <dbReference type="ARBA" id="ARBA00022719"/>
    </source>
</evidence>
<dbReference type="GO" id="GO:0005886">
    <property type="term" value="C:plasma membrane"/>
    <property type="evidence" value="ECO:0007669"/>
    <property type="project" value="UniProtKB-SubCell"/>
</dbReference>
<dbReference type="EMBL" id="JAPTGG010000010">
    <property type="protein sequence ID" value="MCZ0866159.1"/>
    <property type="molecule type" value="Genomic_DNA"/>
</dbReference>
<evidence type="ECO:0000256" key="4">
    <source>
        <dbReference type="ARBA" id="ARBA00022475"/>
    </source>
</evidence>
<feature type="transmembrane region" description="Helical" evidence="13">
    <location>
        <begin position="92"/>
        <end position="111"/>
    </location>
</feature>
<comment type="function">
    <text evidence="13">NDH-1 shuttles electrons from NADH, via FMN and iron-sulfur (Fe-S) centers, to quinones in the respiratory chain. Couples the redox reaction to proton translocation (for every two electrons transferred, four hydrogen ions are translocated across the cytoplasmic membrane), and thus conserves the redox energy in a proton gradient.</text>
</comment>
<evidence type="ECO:0000256" key="9">
    <source>
        <dbReference type="ARBA" id="ARBA00023027"/>
    </source>
</evidence>
<evidence type="ECO:0000313" key="15">
    <source>
        <dbReference type="Proteomes" id="UP001069090"/>
    </source>
</evidence>
<evidence type="ECO:0000256" key="11">
    <source>
        <dbReference type="ARBA" id="ARBA00025811"/>
    </source>
</evidence>
<keyword evidence="8 13" id="KW-1133">Transmembrane helix</keyword>
<dbReference type="EC" id="7.1.1.-" evidence="13"/>
<dbReference type="InterPro" id="IPR001457">
    <property type="entry name" value="NADH_UbQ/plastoQ_OxRdtase_su6"/>
</dbReference>
<name>A0A9J6RPW5_9GAMM</name>
<keyword evidence="15" id="KW-1185">Reference proteome</keyword>
<keyword evidence="9 13" id="KW-0520">NAD</keyword>
<evidence type="ECO:0000256" key="12">
    <source>
        <dbReference type="ARBA" id="ARBA00047712"/>
    </source>
</evidence>
<evidence type="ECO:0000256" key="1">
    <source>
        <dbReference type="ARBA" id="ARBA00004651"/>
    </source>
</evidence>
<comment type="catalytic activity">
    <reaction evidence="12 13">
        <text>a quinone + NADH + 5 H(+)(in) = a quinol + NAD(+) + 4 H(+)(out)</text>
        <dbReference type="Rhea" id="RHEA:57888"/>
        <dbReference type="ChEBI" id="CHEBI:15378"/>
        <dbReference type="ChEBI" id="CHEBI:24646"/>
        <dbReference type="ChEBI" id="CHEBI:57540"/>
        <dbReference type="ChEBI" id="CHEBI:57945"/>
        <dbReference type="ChEBI" id="CHEBI:132124"/>
    </reaction>
</comment>
<feature type="transmembrane region" description="Helical" evidence="13">
    <location>
        <begin position="29"/>
        <end position="49"/>
    </location>
</feature>
<feature type="transmembrane region" description="Helical" evidence="13">
    <location>
        <begin position="56"/>
        <end position="77"/>
    </location>
</feature>
<dbReference type="GO" id="GO:0008137">
    <property type="term" value="F:NADH dehydrogenase (ubiquinone) activity"/>
    <property type="evidence" value="ECO:0007669"/>
    <property type="project" value="UniProtKB-UniRule"/>
</dbReference>
<evidence type="ECO:0000256" key="8">
    <source>
        <dbReference type="ARBA" id="ARBA00022989"/>
    </source>
</evidence>
<keyword evidence="10 13" id="KW-0472">Membrane</keyword>
<dbReference type="GO" id="GO:0048038">
    <property type="term" value="F:quinone binding"/>
    <property type="evidence" value="ECO:0007669"/>
    <property type="project" value="UniProtKB-UniRule"/>
</dbReference>
<proteinExistence type="inferred from homology"/>
<evidence type="ECO:0000256" key="7">
    <source>
        <dbReference type="ARBA" id="ARBA00022967"/>
    </source>
</evidence>
<dbReference type="Gene3D" id="1.20.120.1200">
    <property type="entry name" value="NADH-ubiquinone/plastoquinone oxidoreductase chain 6, subunit NuoJ"/>
    <property type="match status" value="1"/>
</dbReference>
<gene>
    <name evidence="14" type="primary">nuoJ</name>
    <name evidence="14" type="ORF">O0V09_13190</name>
</gene>
<protein>
    <recommendedName>
        <fullName evidence="3 13">NADH-quinone oxidoreductase subunit J</fullName>
        <ecNumber evidence="13">7.1.1.-</ecNumber>
    </recommendedName>
</protein>
<accession>A0A9J6RPW5</accession>
<evidence type="ECO:0000256" key="2">
    <source>
        <dbReference type="ARBA" id="ARBA00005698"/>
    </source>
</evidence>
<dbReference type="Proteomes" id="UP001069090">
    <property type="component" value="Unassembled WGS sequence"/>
</dbReference>
<reference evidence="14 15" key="1">
    <citation type="submission" date="2022-12" db="EMBL/GenBank/DDBJ databases">
        <title>Dasania phycosphaerae sp. nov., isolated from particulate material of the south coast of Korea.</title>
        <authorList>
            <person name="Jiang Y."/>
        </authorList>
    </citation>
    <scope>NUCLEOTIDE SEQUENCE [LARGE SCALE GENOMIC DNA]</scope>
    <source>
        <strain evidence="14 15">GY-19</strain>
    </source>
</reference>
<evidence type="ECO:0000313" key="14">
    <source>
        <dbReference type="EMBL" id="MCZ0866159.1"/>
    </source>
</evidence>
<comment type="caution">
    <text evidence="13">Lacks conserved residue(s) required for the propagation of feature annotation.</text>
</comment>
<keyword evidence="6 13" id="KW-0874">Quinone</keyword>
<dbReference type="InterPro" id="IPR042106">
    <property type="entry name" value="Nuo/plastoQ_OxRdtase_6_NuoJ"/>
</dbReference>
<keyword evidence="5 13" id="KW-0812">Transmembrane</keyword>
<comment type="caution">
    <text evidence="14">The sequence shown here is derived from an EMBL/GenBank/DDBJ whole genome shotgun (WGS) entry which is preliminary data.</text>
</comment>
<keyword evidence="7" id="KW-1278">Translocase</keyword>
<evidence type="ECO:0000256" key="5">
    <source>
        <dbReference type="ARBA" id="ARBA00022692"/>
    </source>
</evidence>
<sequence length="185" mass="20231">MESLFYLASFIALVATVLALSRANATHALIYLIVSLLAVAVIFFLLGAPFAAALEVLIYAGAIMVLFIFVIMMLNLGDSGVAKERQWLSPRYWIVPGLLAAILFGEMLVALQHHSAALSGKMISPKAVALELFGPYVLAVEIASMLLLAGLVGAYHLGRRFLARTEMEEELQEELKEQEQQRAQP</sequence>
<dbReference type="RefSeq" id="WP_258332340.1">
    <property type="nucleotide sequence ID" value="NZ_JAPTGG010000010.1"/>
</dbReference>
<dbReference type="GO" id="GO:0016491">
    <property type="term" value="F:oxidoreductase activity"/>
    <property type="evidence" value="ECO:0007669"/>
    <property type="project" value="UniProtKB-KW"/>
</dbReference>
<evidence type="ECO:0000256" key="13">
    <source>
        <dbReference type="RuleBase" id="RU004429"/>
    </source>
</evidence>
<evidence type="ECO:0000256" key="10">
    <source>
        <dbReference type="ARBA" id="ARBA00023136"/>
    </source>
</evidence>
<dbReference type="PANTHER" id="PTHR33269:SF17">
    <property type="entry name" value="NADH-UBIQUINONE OXIDOREDUCTASE CHAIN 6"/>
    <property type="match status" value="1"/>
</dbReference>
<evidence type="ECO:0000256" key="3">
    <source>
        <dbReference type="ARBA" id="ARBA00019907"/>
    </source>
</evidence>
<dbReference type="NCBIfam" id="NF005162">
    <property type="entry name" value="PRK06638.1-1"/>
    <property type="match status" value="1"/>
</dbReference>
<keyword evidence="4 13" id="KW-1003">Cell membrane</keyword>
<dbReference type="PANTHER" id="PTHR33269">
    <property type="entry name" value="NADH-UBIQUINONE OXIDOREDUCTASE CHAIN 6"/>
    <property type="match status" value="1"/>
</dbReference>
<keyword evidence="14" id="KW-0560">Oxidoreductase</keyword>
<comment type="subunit">
    <text evidence="11">Composed of 13 different subunits. Subunits NuoA, H, J, K, L, M, N constitute the membrane sector of the complex.</text>
</comment>
<feature type="transmembrane region" description="Helical" evidence="13">
    <location>
        <begin position="132"/>
        <end position="157"/>
    </location>
</feature>
<comment type="similarity">
    <text evidence="2 13">Belongs to the complex I subunit 6 family.</text>
</comment>
<dbReference type="AlphaFoldDB" id="A0A9J6RPW5"/>
<dbReference type="Pfam" id="PF00499">
    <property type="entry name" value="Oxidored_q3"/>
    <property type="match status" value="1"/>
</dbReference>